<dbReference type="OrthoDB" id="3231000at2759"/>
<accession>A0A6A6PJR4</accession>
<reference evidence="1" key="1">
    <citation type="journal article" date="2020" name="Stud. Mycol.">
        <title>101 Dothideomycetes genomes: a test case for predicting lifestyles and emergence of pathogens.</title>
        <authorList>
            <person name="Haridas S."/>
            <person name="Albert R."/>
            <person name="Binder M."/>
            <person name="Bloem J."/>
            <person name="Labutti K."/>
            <person name="Salamov A."/>
            <person name="Andreopoulos B."/>
            <person name="Baker S."/>
            <person name="Barry K."/>
            <person name="Bills G."/>
            <person name="Bluhm B."/>
            <person name="Cannon C."/>
            <person name="Castanera R."/>
            <person name="Culley D."/>
            <person name="Daum C."/>
            <person name="Ezra D."/>
            <person name="Gonzalez J."/>
            <person name="Henrissat B."/>
            <person name="Kuo A."/>
            <person name="Liang C."/>
            <person name="Lipzen A."/>
            <person name="Lutzoni F."/>
            <person name="Magnuson J."/>
            <person name="Mondo S."/>
            <person name="Nolan M."/>
            <person name="Ohm R."/>
            <person name="Pangilinan J."/>
            <person name="Park H.-J."/>
            <person name="Ramirez L."/>
            <person name="Alfaro M."/>
            <person name="Sun H."/>
            <person name="Tritt A."/>
            <person name="Yoshinaga Y."/>
            <person name="Zwiers L.-H."/>
            <person name="Turgeon B."/>
            <person name="Goodwin S."/>
            <person name="Spatafora J."/>
            <person name="Crous P."/>
            <person name="Grigoriev I."/>
        </authorList>
    </citation>
    <scope>NUCLEOTIDE SEQUENCE</scope>
    <source>
        <strain evidence="1">CBS 113389</strain>
    </source>
</reference>
<evidence type="ECO:0000313" key="2">
    <source>
        <dbReference type="Proteomes" id="UP000799767"/>
    </source>
</evidence>
<protein>
    <submittedName>
        <fullName evidence="1">Uncharacterized protein</fullName>
    </submittedName>
</protein>
<dbReference type="Proteomes" id="UP000799767">
    <property type="component" value="Unassembled WGS sequence"/>
</dbReference>
<keyword evidence="2" id="KW-1185">Reference proteome</keyword>
<gene>
    <name evidence="1" type="ORF">BDY17DRAFT_229815</name>
</gene>
<feature type="non-terminal residue" evidence="1">
    <location>
        <position position="324"/>
    </location>
</feature>
<dbReference type="RefSeq" id="XP_033586077.1">
    <property type="nucleotide sequence ID" value="XM_033730199.1"/>
</dbReference>
<name>A0A6A6PJR4_9PEZI</name>
<dbReference type="EMBL" id="MU001641">
    <property type="protein sequence ID" value="KAF2479507.1"/>
    <property type="molecule type" value="Genomic_DNA"/>
</dbReference>
<proteinExistence type="predicted"/>
<sequence length="324" mass="38089">MASRRRHLHRRRSFNGGKPIAIRVGSRRSPRRFHEIQVSGPKDAGRFARFVDEQVHTYPRDPLIIAVNGYQPWLEEVFNSCIRDSWSEVSDLDREVQFANSMQFPEKASQTGDFVPWTFIIDNMNVPQVYYWSVDLEPPSLDDYGLPYIQNFRFRLGVWQMGQGACTFDPNVPVTIIFTRPTDVCEHVVTELLFPFLYKDQDFAKRRNSDEEQITWIFLRLYWLLTDWQNIVFAIKARLKEADDNSHGRKLPVKMRARTMHHEVDRIYELKEYLQFHQSSLTKLQKLKSDAPEQAQAAPLWTDVDDAVEDLNQYSSTIDGLKER</sequence>
<organism evidence="1 2">
    <name type="scientific">Neohortaea acidophila</name>
    <dbReference type="NCBI Taxonomy" id="245834"/>
    <lineage>
        <taxon>Eukaryota</taxon>
        <taxon>Fungi</taxon>
        <taxon>Dikarya</taxon>
        <taxon>Ascomycota</taxon>
        <taxon>Pezizomycotina</taxon>
        <taxon>Dothideomycetes</taxon>
        <taxon>Dothideomycetidae</taxon>
        <taxon>Mycosphaerellales</taxon>
        <taxon>Teratosphaeriaceae</taxon>
        <taxon>Neohortaea</taxon>
    </lineage>
</organism>
<dbReference type="GeneID" id="54471201"/>
<evidence type="ECO:0000313" key="1">
    <source>
        <dbReference type="EMBL" id="KAF2479507.1"/>
    </source>
</evidence>
<dbReference type="AlphaFoldDB" id="A0A6A6PJR4"/>